<evidence type="ECO:0000256" key="1">
    <source>
        <dbReference type="SAM" id="MobiDB-lite"/>
    </source>
</evidence>
<feature type="compositionally biased region" description="Gly residues" evidence="1">
    <location>
        <begin position="836"/>
        <end position="849"/>
    </location>
</feature>
<dbReference type="AlphaFoldDB" id="A0A2B7ZK74"/>
<feature type="region of interest" description="Disordered" evidence="1">
    <location>
        <begin position="413"/>
        <end position="569"/>
    </location>
</feature>
<feature type="compositionally biased region" description="Polar residues" evidence="1">
    <location>
        <begin position="458"/>
        <end position="499"/>
    </location>
</feature>
<evidence type="ECO:0000313" key="3">
    <source>
        <dbReference type="EMBL" id="PGH33730.1"/>
    </source>
</evidence>
<dbReference type="VEuPathDB" id="FungiDB:EMCG_02670"/>
<protein>
    <recommendedName>
        <fullName evidence="2">DUF7918 domain-containing protein</fullName>
    </recommendedName>
</protein>
<reference evidence="3 4" key="1">
    <citation type="submission" date="2017-10" db="EMBL/GenBank/DDBJ databases">
        <title>Comparative genomics in systemic dimorphic fungi from Ajellomycetaceae.</title>
        <authorList>
            <person name="Munoz J.F."/>
            <person name="Mcewen J.G."/>
            <person name="Clay O.K."/>
            <person name="Cuomo C.A."/>
        </authorList>
    </citation>
    <scope>NUCLEOTIDE SEQUENCE [LARGE SCALE GENOMIC DNA]</scope>
    <source>
        <strain evidence="3 4">UAMH4076</strain>
    </source>
</reference>
<feature type="compositionally biased region" description="Low complexity" evidence="1">
    <location>
        <begin position="815"/>
        <end position="835"/>
    </location>
</feature>
<feature type="compositionally biased region" description="Polar residues" evidence="1">
    <location>
        <begin position="714"/>
        <end position="744"/>
    </location>
</feature>
<gene>
    <name evidence="3" type="ORF">GX50_03470</name>
</gene>
<name>A0A2B7ZK74_9EURO</name>
<dbReference type="EMBL" id="PDND01000056">
    <property type="protein sequence ID" value="PGH33730.1"/>
    <property type="molecule type" value="Genomic_DNA"/>
</dbReference>
<sequence length="862" mass="95869">MPTLKQLSCQIEWAGSSVPFKEYGTAYGDGYVESYIAIPNSSTPFSINLRSNGYIAPGLAMFVFMDGVYQCNRNRDDLRPLARPSEAARKFRDIGFRVRQREERLPDGSWVGRPWRFERFQLVKSTGDNPDIVKHFERLGTIQIVVLRCSAHPRAKCTRDDDILDGAHTPQSGMAPGSEGEDDESISSDESLIYEYHNGRFHEGNGEIRGALGGLFDGPYDSGCYVQGPPHQQPYPHCCPSCHHPHDHYHPRPFGFTPGHNGGGCQHSWHAQQQPVVEPHCHVDHTRRETIIDAPDIPHCRRTHSRAQNPRCYSGCHNPQPNLPLNNHENTSHPLFPRSGHIHKITSSNRENLTGSIFHGEPQGDSRFFVPPIVLNINPQQFKDGRFHNDMSENCLKSNDNGYYVISDGKRVSESSSCGRYEHNSGDASSGADNHGKKKSRRSRRRSRGKDEQEQHQADSNQQGEGSISDGNGDNQDSNGWNTSDQNNSWENNGNQQQGRCGVDGEATSSPWTESNQAVDTNNDNSLPGNWNASDDNNQSSSWNQNTDPSPNVQPFTASPNRPQEPPMRQIRDFSQSCSSYQPVFVSPMFSEPARDEPPLYTVPESVARAESLTHQVQLGPQAKYIHRIRTPEYLDTMDKPYAEFIFKYRTADVIQNKFQVTVASDIDEERRKLESLPRIEIVNQLLRAQGLLSNSDMNNNNRSPRTSPPAPFTQPQSPDQRIPHWNSSPTMNSSSQNLSNGDQPGSIARSPPCRPPRGQWQQNGSSGGNANTQPNDGLPASIDSKLGQASQNSNGGNGEQSWMNQNNDSSFHGTNDNNNNNPWPSWDTPTTNDTSGGGNGGTENGLGGWESEATNGEEVDW</sequence>
<proteinExistence type="predicted"/>
<dbReference type="Pfam" id="PF25534">
    <property type="entry name" value="DUF7918"/>
    <property type="match status" value="1"/>
</dbReference>
<keyword evidence="4" id="KW-1185">Reference proteome</keyword>
<evidence type="ECO:0000313" key="4">
    <source>
        <dbReference type="Proteomes" id="UP000226031"/>
    </source>
</evidence>
<dbReference type="STRING" id="73230.A0A2B7ZK74"/>
<organism evidence="3 4">
    <name type="scientific">[Emmonsia] crescens</name>
    <dbReference type="NCBI Taxonomy" id="73230"/>
    <lineage>
        <taxon>Eukaryota</taxon>
        <taxon>Fungi</taxon>
        <taxon>Dikarya</taxon>
        <taxon>Ascomycota</taxon>
        <taxon>Pezizomycotina</taxon>
        <taxon>Eurotiomycetes</taxon>
        <taxon>Eurotiomycetidae</taxon>
        <taxon>Onygenales</taxon>
        <taxon>Ajellomycetaceae</taxon>
        <taxon>Emergomyces</taxon>
    </lineage>
</organism>
<feature type="region of interest" description="Disordered" evidence="1">
    <location>
        <begin position="693"/>
        <end position="862"/>
    </location>
</feature>
<feature type="compositionally biased region" description="Low complexity" evidence="1">
    <location>
        <begin position="759"/>
        <end position="774"/>
    </location>
</feature>
<feature type="domain" description="DUF7918" evidence="2">
    <location>
        <begin position="594"/>
        <end position="656"/>
    </location>
</feature>
<feature type="region of interest" description="Disordered" evidence="1">
    <location>
        <begin position="160"/>
        <end position="187"/>
    </location>
</feature>
<feature type="compositionally biased region" description="Polar residues" evidence="1">
    <location>
        <begin position="547"/>
        <end position="562"/>
    </location>
</feature>
<accession>A0A2B7ZK74</accession>
<feature type="compositionally biased region" description="Basic residues" evidence="1">
    <location>
        <begin position="436"/>
        <end position="448"/>
    </location>
</feature>
<dbReference type="InterPro" id="IPR057678">
    <property type="entry name" value="DUF7918"/>
</dbReference>
<evidence type="ECO:0000259" key="2">
    <source>
        <dbReference type="Pfam" id="PF25534"/>
    </source>
</evidence>
<comment type="caution">
    <text evidence="3">The sequence shown here is derived from an EMBL/GenBank/DDBJ whole genome shotgun (WGS) entry which is preliminary data.</text>
</comment>
<feature type="compositionally biased region" description="Low complexity" evidence="1">
    <location>
        <begin position="530"/>
        <end position="546"/>
    </location>
</feature>
<feature type="compositionally biased region" description="Polar residues" evidence="1">
    <location>
        <begin position="803"/>
        <end position="814"/>
    </location>
</feature>
<dbReference type="Proteomes" id="UP000226031">
    <property type="component" value="Unassembled WGS sequence"/>
</dbReference>
<feature type="compositionally biased region" description="Polar residues" evidence="1">
    <location>
        <begin position="507"/>
        <end position="529"/>
    </location>
</feature>